<comment type="caution">
    <text evidence="1">The sequence shown here is derived from an EMBL/GenBank/DDBJ whole genome shotgun (WGS) entry which is preliminary data.</text>
</comment>
<gene>
    <name evidence="1" type="ORF">APZ42_007455</name>
</gene>
<dbReference type="AlphaFoldDB" id="A0A164F9W9"/>
<dbReference type="Proteomes" id="UP000076858">
    <property type="component" value="Unassembled WGS sequence"/>
</dbReference>
<organism evidence="1 2">
    <name type="scientific">Daphnia magna</name>
    <dbReference type="NCBI Taxonomy" id="35525"/>
    <lineage>
        <taxon>Eukaryota</taxon>
        <taxon>Metazoa</taxon>
        <taxon>Ecdysozoa</taxon>
        <taxon>Arthropoda</taxon>
        <taxon>Crustacea</taxon>
        <taxon>Branchiopoda</taxon>
        <taxon>Diplostraca</taxon>
        <taxon>Cladocera</taxon>
        <taxon>Anomopoda</taxon>
        <taxon>Daphniidae</taxon>
        <taxon>Daphnia</taxon>
    </lineage>
</organism>
<evidence type="ECO:0000313" key="2">
    <source>
        <dbReference type="Proteomes" id="UP000076858"/>
    </source>
</evidence>
<sequence length="102" mass="11829">FFKQAPFNFFSPAVLTTFQHFSETVPFCIPPNKPQFIEFLQLHKRLFPVASKQAPIHVFLTCLLTAFQQPLDTISFLIPQRTIIAFFFLTAQLSAFQHHCKL</sequence>
<proteinExistence type="predicted"/>
<dbReference type="EMBL" id="LRGB01020822">
    <property type="protein sequence ID" value="KZR97582.1"/>
    <property type="molecule type" value="Genomic_DNA"/>
</dbReference>
<name>A0A164F9W9_9CRUS</name>
<feature type="non-terminal residue" evidence="1">
    <location>
        <position position="1"/>
    </location>
</feature>
<protein>
    <submittedName>
        <fullName evidence="1">Uncharacterized protein</fullName>
    </submittedName>
</protein>
<feature type="non-terminal residue" evidence="1">
    <location>
        <position position="102"/>
    </location>
</feature>
<accession>A0A164F9W9</accession>
<evidence type="ECO:0000313" key="1">
    <source>
        <dbReference type="EMBL" id="KZR97582.1"/>
    </source>
</evidence>
<reference evidence="1 2" key="1">
    <citation type="submission" date="2016-03" db="EMBL/GenBank/DDBJ databases">
        <title>EvidentialGene: Evidence-directed Construction of Genes on Genomes.</title>
        <authorList>
            <person name="Gilbert D.G."/>
            <person name="Choi J.-H."/>
            <person name="Mockaitis K."/>
            <person name="Colbourne J."/>
            <person name="Pfrender M."/>
        </authorList>
    </citation>
    <scope>NUCLEOTIDE SEQUENCE [LARGE SCALE GENOMIC DNA]</scope>
    <source>
        <strain evidence="1 2">Xinb3</strain>
        <tissue evidence="1">Complete organism</tissue>
    </source>
</reference>
<keyword evidence="2" id="KW-1185">Reference proteome</keyword>